<dbReference type="PANTHER" id="PTHR45947">
    <property type="entry name" value="SULFOQUINOVOSYL TRANSFERASE SQD2"/>
    <property type="match status" value="1"/>
</dbReference>
<proteinExistence type="predicted"/>
<reference evidence="2 3" key="1">
    <citation type="submission" date="2019-07" db="EMBL/GenBank/DDBJ databases">
        <authorList>
            <person name="Kim J."/>
        </authorList>
    </citation>
    <scope>NUCLEOTIDE SEQUENCE [LARGE SCALE GENOMIC DNA]</scope>
    <source>
        <strain evidence="2 3">N4</strain>
    </source>
</reference>
<keyword evidence="3" id="KW-1185">Reference proteome</keyword>
<dbReference type="CDD" id="cd03801">
    <property type="entry name" value="GT4_PimA-like"/>
    <property type="match status" value="1"/>
</dbReference>
<dbReference type="SUPFAM" id="SSF53756">
    <property type="entry name" value="UDP-Glycosyltransferase/glycogen phosphorylase"/>
    <property type="match status" value="1"/>
</dbReference>
<dbReference type="OrthoDB" id="9790710at2"/>
<gene>
    <name evidence="2" type="ORF">FPZ44_06610</name>
</gene>
<dbReference type="InterPro" id="IPR050194">
    <property type="entry name" value="Glycosyltransferase_grp1"/>
</dbReference>
<name>A0A559IYS1_9BACL</name>
<evidence type="ECO:0000259" key="1">
    <source>
        <dbReference type="Pfam" id="PF00534"/>
    </source>
</evidence>
<protein>
    <submittedName>
        <fullName evidence="2">Glycosyltransferase family 4 protein</fullName>
    </submittedName>
</protein>
<organism evidence="2 3">
    <name type="scientific">Paenibacillus agilis</name>
    <dbReference type="NCBI Taxonomy" id="3020863"/>
    <lineage>
        <taxon>Bacteria</taxon>
        <taxon>Bacillati</taxon>
        <taxon>Bacillota</taxon>
        <taxon>Bacilli</taxon>
        <taxon>Bacillales</taxon>
        <taxon>Paenibacillaceae</taxon>
        <taxon>Paenibacillus</taxon>
    </lineage>
</organism>
<dbReference type="AlphaFoldDB" id="A0A559IYS1"/>
<dbReference type="InterPro" id="IPR001296">
    <property type="entry name" value="Glyco_trans_1"/>
</dbReference>
<comment type="caution">
    <text evidence="2">The sequence shown here is derived from an EMBL/GenBank/DDBJ whole genome shotgun (WGS) entry which is preliminary data.</text>
</comment>
<dbReference type="Proteomes" id="UP000318102">
    <property type="component" value="Unassembled WGS sequence"/>
</dbReference>
<evidence type="ECO:0000313" key="3">
    <source>
        <dbReference type="Proteomes" id="UP000318102"/>
    </source>
</evidence>
<feature type="domain" description="Glycosyl transferase family 1" evidence="1">
    <location>
        <begin position="216"/>
        <end position="357"/>
    </location>
</feature>
<sequence>MKSTGNGRQHAGRSNSMSSVQGDLLASSQACAQSRLPSHSLRIGYIDGQPKRVNERAVDDQWVTFMKEHAELVAIKPFQMMKLFGGSLPHWHDQYPHSTAVLVERLRLWVQQTGVNTIYVNVPALIPYLMHARNQGHIPLRFFIIAHSVGSEYWIKQWVAIAPLLQREDTLLCTTNSAYRALLNISPIYEMCLQEPLCISIPDKDEPNPMQRDEGGARQLLCIGRIEDVKNIHHVMELVHHVRAKGHNVHLTIAGEYTGANNAQIEHYRNRMQELENQYECSSYVTWTGAVYGSQKEQLLVETDILLNLSTDPGETFGYNLLEAKAAGIPVVCTKWDGFKDIVTEHVDGVFIPVHWEADIPQIDVHTGVSIVCNLLSDEQLLANMRNEAKGHVNTFDYKLVMPRIIEHLATQTSLSMITFDPPSEGLLLQPLSEIHAYSTSFLHHLNWEHRNILSLLAEPSVCSYEQWMPLCKPIIGHFADGGIT</sequence>
<dbReference type="PANTHER" id="PTHR45947:SF3">
    <property type="entry name" value="SULFOQUINOVOSYL TRANSFERASE SQD2"/>
    <property type="match status" value="1"/>
</dbReference>
<dbReference type="GO" id="GO:0016757">
    <property type="term" value="F:glycosyltransferase activity"/>
    <property type="evidence" value="ECO:0007669"/>
    <property type="project" value="InterPro"/>
</dbReference>
<dbReference type="Pfam" id="PF00534">
    <property type="entry name" value="Glycos_transf_1"/>
    <property type="match status" value="1"/>
</dbReference>
<accession>A0A559IYS1</accession>
<evidence type="ECO:0000313" key="2">
    <source>
        <dbReference type="EMBL" id="TVX92751.1"/>
    </source>
</evidence>
<dbReference type="EMBL" id="VNJK01000001">
    <property type="protein sequence ID" value="TVX92751.1"/>
    <property type="molecule type" value="Genomic_DNA"/>
</dbReference>
<dbReference type="Gene3D" id="3.40.50.2000">
    <property type="entry name" value="Glycogen Phosphorylase B"/>
    <property type="match status" value="1"/>
</dbReference>